<protein>
    <submittedName>
        <fullName evidence="1">Uncharacterized protein</fullName>
    </submittedName>
</protein>
<dbReference type="Proteomes" id="UP000267400">
    <property type="component" value="Unassembled WGS sequence"/>
</dbReference>
<name>A0A3S0J8X4_9GAMM</name>
<keyword evidence="2" id="KW-1185">Reference proteome</keyword>
<comment type="caution">
    <text evidence="1">The sequence shown here is derived from an EMBL/GenBank/DDBJ whole genome shotgun (WGS) entry which is preliminary data.</text>
</comment>
<accession>A0A3S0J8X4</accession>
<gene>
    <name evidence="1" type="ORF">EKG36_13205</name>
</gene>
<evidence type="ECO:0000313" key="1">
    <source>
        <dbReference type="EMBL" id="RTR01960.1"/>
    </source>
</evidence>
<organism evidence="1 2">
    <name type="scientific">Halomonas nitroreducens</name>
    <dbReference type="NCBI Taxonomy" id="447425"/>
    <lineage>
        <taxon>Bacteria</taxon>
        <taxon>Pseudomonadati</taxon>
        <taxon>Pseudomonadota</taxon>
        <taxon>Gammaproteobacteria</taxon>
        <taxon>Oceanospirillales</taxon>
        <taxon>Halomonadaceae</taxon>
        <taxon>Halomonas</taxon>
    </lineage>
</organism>
<evidence type="ECO:0000313" key="2">
    <source>
        <dbReference type="Proteomes" id="UP000267400"/>
    </source>
</evidence>
<dbReference type="RefSeq" id="WP_126484839.1">
    <property type="nucleotide sequence ID" value="NZ_RXNS01000012.1"/>
</dbReference>
<sequence length="63" mass="7176">MAAAPLTRPSRQRCAACHRLAPVGHFRDAVSDPERPGRTRHITHDTCQDCRQNRRIAPGRTFR</sequence>
<dbReference type="AlphaFoldDB" id="A0A3S0J8X4"/>
<proteinExistence type="predicted"/>
<reference evidence="1 2" key="1">
    <citation type="submission" date="2018-12" db="EMBL/GenBank/DDBJ databases">
        <authorList>
            <person name="Yu L."/>
        </authorList>
    </citation>
    <scope>NUCLEOTIDE SEQUENCE [LARGE SCALE GENOMIC DNA]</scope>
    <source>
        <strain evidence="1 2">11S</strain>
    </source>
</reference>
<dbReference type="EMBL" id="RXNS01000012">
    <property type="protein sequence ID" value="RTR01960.1"/>
    <property type="molecule type" value="Genomic_DNA"/>
</dbReference>